<gene>
    <name evidence="2" type="ORF">EBH_0022690</name>
</gene>
<dbReference type="OrthoDB" id="346063at2759"/>
<reference evidence="2" key="1">
    <citation type="submission" date="2013-10" db="EMBL/GenBank/DDBJ databases">
        <title>Genomic analysis of the causative agents of coccidiosis in chickens.</title>
        <authorList>
            <person name="Reid A.J."/>
            <person name="Blake D."/>
            <person name="Billington K."/>
            <person name="Browne H."/>
            <person name="Dunn M."/>
            <person name="Hung S."/>
            <person name="Kawahara F."/>
            <person name="Miranda-Saavedra D."/>
            <person name="Mourier T."/>
            <person name="Nagra H."/>
            <person name="Otto T.D."/>
            <person name="Rawlings N."/>
            <person name="Sanchez A."/>
            <person name="Sanders M."/>
            <person name="Subramaniam C."/>
            <person name="Tay Y."/>
            <person name="Dear P."/>
            <person name="Doerig C."/>
            <person name="Gruber A."/>
            <person name="Parkinson J."/>
            <person name="Shirley M."/>
            <person name="Wan K.L."/>
            <person name="Berriman M."/>
            <person name="Tomley F."/>
            <person name="Pain A."/>
        </authorList>
    </citation>
    <scope>NUCLEOTIDE SEQUENCE [LARGE SCALE GENOMIC DNA]</scope>
    <source>
        <strain evidence="2">Houghton</strain>
    </source>
</reference>
<dbReference type="Pfam" id="PF11054">
    <property type="entry name" value="Surface_antigen"/>
    <property type="match status" value="1"/>
</dbReference>
<evidence type="ECO:0000313" key="3">
    <source>
        <dbReference type="Proteomes" id="UP000030750"/>
    </source>
</evidence>
<proteinExistence type="predicted"/>
<sequence length="381" mass="40863">MPPIPRSLIDPDAGSPVTQRGNSEINKKKTSALHIVGKLVMFLVLPEVSASRRVTLVRQSRPSKKALLSLSLSLANPSCRCRVNTLTTNHNTRRHVVQVRLRCKESITTNGRGPSLTGLNAEEQKAAVSSNFYKTKSLIDSAGFCGFDISMGKRGRYRHSASGESPACLTEINEAREAAGLPNFVEASDKEEQQLPGQANEGKIWDPVCKALIEEDEASEVGESKGRGSSFQTGTYAFMALSSKEPDCAAAVDHWKAALSNFTSIPPAKTDEEILYKKQQNISFVAMYNPSNNASADCRVVTCTQAPSARGVAAKLQRDTEQKTGHALLCITSPDAFKDNKTAPLTEDQWSKIKTSLTGSASAVAPSLLAVAAVALGLATL</sequence>
<name>U6LAU4_9EIME</name>
<feature type="region of interest" description="Disordered" evidence="1">
    <location>
        <begin position="1"/>
        <end position="23"/>
    </location>
</feature>
<dbReference type="InterPro" id="IPR021288">
    <property type="entry name" value="Surface_antigen"/>
</dbReference>
<keyword evidence="3" id="KW-1185">Reference proteome</keyword>
<reference evidence="2" key="2">
    <citation type="submission" date="2013-10" db="EMBL/GenBank/DDBJ databases">
        <authorList>
            <person name="Aslett M."/>
        </authorList>
    </citation>
    <scope>NUCLEOTIDE SEQUENCE [LARGE SCALE GENOMIC DNA]</scope>
    <source>
        <strain evidence="2">Houghton</strain>
    </source>
</reference>
<evidence type="ECO:0000256" key="1">
    <source>
        <dbReference type="SAM" id="MobiDB-lite"/>
    </source>
</evidence>
<accession>U6LAU4</accession>
<evidence type="ECO:0000313" key="2">
    <source>
        <dbReference type="EMBL" id="CDJ45679.1"/>
    </source>
</evidence>
<dbReference type="AlphaFoldDB" id="U6LAU4"/>
<dbReference type="VEuPathDB" id="ToxoDB:EBH_0022690"/>
<dbReference type="Proteomes" id="UP000030750">
    <property type="component" value="Unassembled WGS sequence"/>
</dbReference>
<organism evidence="2 3">
    <name type="scientific">Eimeria brunetti</name>
    <dbReference type="NCBI Taxonomy" id="51314"/>
    <lineage>
        <taxon>Eukaryota</taxon>
        <taxon>Sar</taxon>
        <taxon>Alveolata</taxon>
        <taxon>Apicomplexa</taxon>
        <taxon>Conoidasida</taxon>
        <taxon>Coccidia</taxon>
        <taxon>Eucoccidiorida</taxon>
        <taxon>Eimeriorina</taxon>
        <taxon>Eimeriidae</taxon>
        <taxon>Eimeria</taxon>
    </lineage>
</organism>
<protein>
    <submittedName>
        <fullName evidence="2">SAG family member</fullName>
    </submittedName>
</protein>
<dbReference type="EMBL" id="HG710174">
    <property type="protein sequence ID" value="CDJ45679.1"/>
    <property type="molecule type" value="Genomic_DNA"/>
</dbReference>